<evidence type="ECO:0000313" key="8">
    <source>
        <dbReference type="Proteomes" id="UP000054600"/>
    </source>
</evidence>
<dbReference type="GO" id="GO:0005886">
    <property type="term" value="C:plasma membrane"/>
    <property type="evidence" value="ECO:0007669"/>
    <property type="project" value="TreeGrafter"/>
</dbReference>
<feature type="domain" description="Sodium/calcium exchanger membrane region" evidence="6">
    <location>
        <begin position="2"/>
        <end position="143"/>
    </location>
</feature>
<dbReference type="PANTHER" id="PTHR10846:SF8">
    <property type="entry name" value="INNER MEMBRANE PROTEIN YRBG"/>
    <property type="match status" value="1"/>
</dbReference>
<dbReference type="PANTHER" id="PTHR10846">
    <property type="entry name" value="SODIUM/POTASSIUM/CALCIUM EXCHANGER"/>
    <property type="match status" value="1"/>
</dbReference>
<feature type="transmembrane region" description="Helical" evidence="5">
    <location>
        <begin position="37"/>
        <end position="61"/>
    </location>
</feature>
<name>A0A0W0Z259_9GAMM</name>
<feature type="transmembrane region" description="Helical" evidence="5">
    <location>
        <begin position="103"/>
        <end position="123"/>
    </location>
</feature>
<feature type="transmembrane region" description="Helical" evidence="5">
    <location>
        <begin position="296"/>
        <end position="315"/>
    </location>
</feature>
<dbReference type="PATRIC" id="fig|1122169.6.peg.989"/>
<accession>A0A0W0Z259</accession>
<keyword evidence="8" id="KW-1185">Reference proteome</keyword>
<dbReference type="InterPro" id="IPR044880">
    <property type="entry name" value="NCX_ion-bd_dom_sf"/>
</dbReference>
<comment type="caution">
    <text evidence="7">The sequence shown here is derived from an EMBL/GenBank/DDBJ whole genome shotgun (WGS) entry which is preliminary data.</text>
</comment>
<sequence length="319" mass="34546">MHSVLVLIISFIALLWAANHLITGASGLAFRYNLSPLVTGLTLVALGTTAPEIFISVLSAVKDKNDLTIGNAIGSNIANIGLVLGITIMLKPTTLNYSTLKKAYPILIVIMLFAYSMMLDGFLGKIDGCLFLIVCIAVISFFIYLANHAPKKDQFFNEFKAAIHSNRSLHTNLLSILLGLVILPVSAKYIILSAATIAQWWGISQLTIGLTVIAFGTTLPELATAVTAALKGEEDIAIGTILGSNIYNLLLILAFPAIINPEKISNVVLSRDMPVLIALTVLLFFLNYYYKKKLSPWHGGILILVYCSYIASIVIKAHP</sequence>
<dbReference type="GO" id="GO:0006874">
    <property type="term" value="P:intracellular calcium ion homeostasis"/>
    <property type="evidence" value="ECO:0007669"/>
    <property type="project" value="TreeGrafter"/>
</dbReference>
<organism evidence="7 8">
    <name type="scientific">Legionella shakespearei DSM 23087</name>
    <dbReference type="NCBI Taxonomy" id="1122169"/>
    <lineage>
        <taxon>Bacteria</taxon>
        <taxon>Pseudomonadati</taxon>
        <taxon>Pseudomonadota</taxon>
        <taxon>Gammaproteobacteria</taxon>
        <taxon>Legionellales</taxon>
        <taxon>Legionellaceae</taxon>
        <taxon>Legionella</taxon>
    </lineage>
</organism>
<dbReference type="Proteomes" id="UP000054600">
    <property type="component" value="Unassembled WGS sequence"/>
</dbReference>
<feature type="transmembrane region" description="Helical" evidence="5">
    <location>
        <begin position="73"/>
        <end position="91"/>
    </location>
</feature>
<feature type="transmembrane region" description="Helical" evidence="5">
    <location>
        <begin position="169"/>
        <end position="191"/>
    </location>
</feature>
<feature type="transmembrane region" description="Helical" evidence="5">
    <location>
        <begin position="130"/>
        <end position="149"/>
    </location>
</feature>
<dbReference type="EMBL" id="LNYW01000029">
    <property type="protein sequence ID" value="KTD62822.1"/>
    <property type="molecule type" value="Genomic_DNA"/>
</dbReference>
<evidence type="ECO:0000259" key="6">
    <source>
        <dbReference type="Pfam" id="PF01699"/>
    </source>
</evidence>
<keyword evidence="2 5" id="KW-0812">Transmembrane</keyword>
<evidence type="ECO:0000256" key="1">
    <source>
        <dbReference type="ARBA" id="ARBA00004141"/>
    </source>
</evidence>
<dbReference type="AlphaFoldDB" id="A0A0W0Z259"/>
<dbReference type="Pfam" id="PF01699">
    <property type="entry name" value="Na_Ca_ex"/>
    <property type="match status" value="2"/>
</dbReference>
<gene>
    <name evidence="7" type="ORF">Lsha_0854</name>
</gene>
<dbReference type="NCBIfam" id="TIGR00367">
    <property type="entry name" value="calcium/sodium antiporter"/>
    <property type="match status" value="1"/>
</dbReference>
<dbReference type="eggNOG" id="COG0530">
    <property type="taxonomic scope" value="Bacteria"/>
</dbReference>
<feature type="transmembrane region" description="Helical" evidence="5">
    <location>
        <begin position="271"/>
        <end position="290"/>
    </location>
</feature>
<evidence type="ECO:0000256" key="5">
    <source>
        <dbReference type="SAM" id="Phobius"/>
    </source>
</evidence>
<dbReference type="RefSeq" id="WP_018577463.1">
    <property type="nucleotide sequence ID" value="NZ_KB892404.1"/>
</dbReference>
<evidence type="ECO:0000256" key="2">
    <source>
        <dbReference type="ARBA" id="ARBA00022692"/>
    </source>
</evidence>
<protein>
    <submittedName>
        <fullName evidence="7">Na/Ca antiporter</fullName>
    </submittedName>
</protein>
<dbReference type="InterPro" id="IPR004481">
    <property type="entry name" value="K/Na/Ca-exchanger"/>
</dbReference>
<keyword evidence="3 5" id="KW-1133">Transmembrane helix</keyword>
<dbReference type="Gene3D" id="1.20.1420.30">
    <property type="entry name" value="NCX, central ion-binding region"/>
    <property type="match status" value="1"/>
</dbReference>
<proteinExistence type="predicted"/>
<evidence type="ECO:0000256" key="3">
    <source>
        <dbReference type="ARBA" id="ARBA00022989"/>
    </source>
</evidence>
<feature type="domain" description="Sodium/calcium exchanger membrane region" evidence="6">
    <location>
        <begin position="173"/>
        <end position="311"/>
    </location>
</feature>
<dbReference type="GO" id="GO:0005262">
    <property type="term" value="F:calcium channel activity"/>
    <property type="evidence" value="ECO:0007669"/>
    <property type="project" value="TreeGrafter"/>
</dbReference>
<feature type="transmembrane region" description="Helical" evidence="5">
    <location>
        <begin position="198"/>
        <end position="216"/>
    </location>
</feature>
<feature type="transmembrane region" description="Helical" evidence="5">
    <location>
        <begin position="236"/>
        <end position="259"/>
    </location>
</feature>
<comment type="subcellular location">
    <subcellularLocation>
        <location evidence="1">Membrane</location>
        <topology evidence="1">Multi-pass membrane protein</topology>
    </subcellularLocation>
</comment>
<evidence type="ECO:0000256" key="4">
    <source>
        <dbReference type="ARBA" id="ARBA00023136"/>
    </source>
</evidence>
<dbReference type="OrthoDB" id="9794225at2"/>
<dbReference type="GO" id="GO:0008273">
    <property type="term" value="F:calcium, potassium:sodium antiporter activity"/>
    <property type="evidence" value="ECO:0007669"/>
    <property type="project" value="TreeGrafter"/>
</dbReference>
<keyword evidence="4 5" id="KW-0472">Membrane</keyword>
<evidence type="ECO:0000313" key="7">
    <source>
        <dbReference type="EMBL" id="KTD62822.1"/>
    </source>
</evidence>
<reference evidence="7 8" key="1">
    <citation type="submission" date="2015-11" db="EMBL/GenBank/DDBJ databases">
        <title>Genomic analysis of 38 Legionella species identifies large and diverse effector repertoires.</title>
        <authorList>
            <person name="Burstein D."/>
            <person name="Amaro F."/>
            <person name="Zusman T."/>
            <person name="Lifshitz Z."/>
            <person name="Cohen O."/>
            <person name="Gilbert J.A."/>
            <person name="Pupko T."/>
            <person name="Shuman H.A."/>
            <person name="Segal G."/>
        </authorList>
    </citation>
    <scope>NUCLEOTIDE SEQUENCE [LARGE SCALE GENOMIC DNA]</scope>
    <source>
        <strain evidence="7 8">ATCC 49655</strain>
    </source>
</reference>
<dbReference type="InterPro" id="IPR004837">
    <property type="entry name" value="NaCa_Exmemb"/>
</dbReference>